<dbReference type="GO" id="GO:0110142">
    <property type="term" value="C:ubiquinone biosynthesis complex"/>
    <property type="evidence" value="ECO:0007669"/>
    <property type="project" value="UniProtKB-ARBA"/>
</dbReference>
<dbReference type="Proteomes" id="UP000276029">
    <property type="component" value="Unassembled WGS sequence"/>
</dbReference>
<keyword evidence="7" id="KW-0503">Monooxygenase</keyword>
<dbReference type="AlphaFoldDB" id="A0AAD1FZQ3"/>
<dbReference type="InterPro" id="IPR036188">
    <property type="entry name" value="FAD/NAD-bd_sf"/>
</dbReference>
<evidence type="ECO:0000256" key="2">
    <source>
        <dbReference type="ARBA" id="ARBA00004749"/>
    </source>
</evidence>
<dbReference type="RefSeq" id="WP_121053762.1">
    <property type="nucleotide sequence ID" value="NZ_AP018711.1"/>
</dbReference>
<evidence type="ECO:0000256" key="4">
    <source>
        <dbReference type="ARBA" id="ARBA00022630"/>
    </source>
</evidence>
<evidence type="ECO:0000313" key="11">
    <source>
        <dbReference type="Proteomes" id="UP000275727"/>
    </source>
</evidence>
<dbReference type="EMBL" id="AP018711">
    <property type="protein sequence ID" value="BBE33087.1"/>
    <property type="molecule type" value="Genomic_DNA"/>
</dbReference>
<dbReference type="InterPro" id="IPR018168">
    <property type="entry name" value="Ubi_Hdrlase_CS"/>
</dbReference>
<evidence type="ECO:0000313" key="9">
    <source>
        <dbReference type="EMBL" id="BBE33087.1"/>
    </source>
</evidence>
<evidence type="ECO:0000259" key="8">
    <source>
        <dbReference type="Pfam" id="PF01494"/>
    </source>
</evidence>
<dbReference type="InterPro" id="IPR051205">
    <property type="entry name" value="UbiH/COQ6_monooxygenase"/>
</dbReference>
<dbReference type="GO" id="GO:0016705">
    <property type="term" value="F:oxidoreductase activity, acting on paired donors, with incorporation or reduction of molecular oxygen"/>
    <property type="evidence" value="ECO:0007669"/>
    <property type="project" value="InterPro"/>
</dbReference>
<dbReference type="SUPFAM" id="SSF51905">
    <property type="entry name" value="FAD/NAD(P)-binding domain"/>
    <property type="match status" value="1"/>
</dbReference>
<dbReference type="FunFam" id="3.50.50.60:FF:000021">
    <property type="entry name" value="Ubiquinone biosynthesis monooxygenase COQ6"/>
    <property type="match status" value="1"/>
</dbReference>
<protein>
    <submittedName>
        <fullName evidence="9">2-octaprenyl-3-methyl-6-methoxy-1,4-benzoquinol hydroxylase</fullName>
    </submittedName>
</protein>
<reference evidence="9 11" key="1">
    <citation type="submission" date="2018-06" db="EMBL/GenBank/DDBJ databases">
        <title>Complete Genome Sequence of the Microcystin-Degrading Bacterium Sphingosinicella microcystinivorans Strain B-9.</title>
        <authorList>
            <person name="Jin H."/>
            <person name="Nishizawa T."/>
            <person name="Guo Y."/>
            <person name="Nishizawa A."/>
            <person name="Park H."/>
            <person name="Kato H."/>
            <person name="Tsuji K."/>
            <person name="Harada K."/>
        </authorList>
    </citation>
    <scope>NUCLEOTIDE SEQUENCE [LARGE SCALE GENOMIC DNA]</scope>
    <source>
        <strain evidence="9 11">B9</strain>
    </source>
</reference>
<keyword evidence="6" id="KW-0560">Oxidoreductase</keyword>
<dbReference type="EMBL" id="RBWX01000014">
    <property type="protein sequence ID" value="RKS84376.1"/>
    <property type="molecule type" value="Genomic_DNA"/>
</dbReference>
<dbReference type="PANTHER" id="PTHR43876:SF7">
    <property type="entry name" value="UBIQUINONE BIOSYNTHESIS MONOOXYGENASE COQ6, MITOCHONDRIAL"/>
    <property type="match status" value="1"/>
</dbReference>
<accession>A0AAD1FZQ3</accession>
<sequence>MRHTHDTIIIGGGLVGMTTALALAASGIRSAVIDSADLDATLAAGFDGRASAIASATWRMLAALGLGAELEPKGCPIREIRVTDGLSPLHLHFDGTGDGSDEPLGYMFENRHLRMALVAAGAASAHIDVHAPDAAAAIDRTQAGVTVRLASGGTLTAPLIIAADGRRSKIREDAGIRIAGWSYHQTAIVGMIEHEVPHGNVAFELFYPAGPFAVLPMLPGTRSAIVWTVRERDAAATLALPERAFIAEIDKRMGGFLGKVRLAAKPSSFPLGFHHAERYTDRRLILVGDSAHGMHPIAGQGLNLGLRDSAALADVLAEAVRLGLDLGDPQVLARYQRWRGFDSMSVMGATDVLNKLFAIPGRPAATIRRLGLAGVQRMPPLKRFFMAEARGASGDLPSLLRGDLP</sequence>
<comment type="cofactor">
    <cofactor evidence="1">
        <name>FAD</name>
        <dbReference type="ChEBI" id="CHEBI:57692"/>
    </cofactor>
</comment>
<reference evidence="10 12" key="2">
    <citation type="submission" date="2018-10" db="EMBL/GenBank/DDBJ databases">
        <title>Genomic Encyclopedia of Type Strains, Phase IV (KMG-IV): sequencing the most valuable type-strain genomes for metagenomic binning, comparative biology and taxonomic classification.</title>
        <authorList>
            <person name="Goeker M."/>
        </authorList>
    </citation>
    <scope>NUCLEOTIDE SEQUENCE [LARGE SCALE GENOMIC DNA]</scope>
    <source>
        <strain evidence="10 12">DSM 19791</strain>
    </source>
</reference>
<name>A0AAD1FZQ3_SPHMI</name>
<dbReference type="GO" id="GO:0006744">
    <property type="term" value="P:ubiquinone biosynthetic process"/>
    <property type="evidence" value="ECO:0007669"/>
    <property type="project" value="InterPro"/>
</dbReference>
<evidence type="ECO:0000256" key="6">
    <source>
        <dbReference type="ARBA" id="ARBA00023002"/>
    </source>
</evidence>
<dbReference type="PANTHER" id="PTHR43876">
    <property type="entry name" value="UBIQUINONE BIOSYNTHESIS MONOOXYGENASE COQ6, MITOCHONDRIAL"/>
    <property type="match status" value="1"/>
</dbReference>
<comment type="similarity">
    <text evidence="3">Belongs to the UbiH/COQ6 family.</text>
</comment>
<keyword evidence="4" id="KW-0285">Flavoprotein</keyword>
<dbReference type="PRINTS" id="PR00420">
    <property type="entry name" value="RNGMNOXGNASE"/>
</dbReference>
<dbReference type="InterPro" id="IPR002938">
    <property type="entry name" value="FAD-bd"/>
</dbReference>
<dbReference type="GO" id="GO:0071949">
    <property type="term" value="F:FAD binding"/>
    <property type="evidence" value="ECO:0007669"/>
    <property type="project" value="InterPro"/>
</dbReference>
<dbReference type="Gene3D" id="3.50.50.60">
    <property type="entry name" value="FAD/NAD(P)-binding domain"/>
    <property type="match status" value="2"/>
</dbReference>
<proteinExistence type="inferred from homology"/>
<evidence type="ECO:0000256" key="7">
    <source>
        <dbReference type="ARBA" id="ARBA00023033"/>
    </source>
</evidence>
<gene>
    <name evidence="10" type="ORF">DFR51_3714</name>
    <name evidence="9" type="ORF">SmB9_07450</name>
</gene>
<keyword evidence="5" id="KW-0274">FAD</keyword>
<dbReference type="KEGG" id="smic:SmB9_07450"/>
<keyword evidence="12" id="KW-1185">Reference proteome</keyword>
<dbReference type="NCBIfam" id="TIGR01988">
    <property type="entry name" value="Ubi-OHases"/>
    <property type="match status" value="1"/>
</dbReference>
<dbReference type="GO" id="GO:0004497">
    <property type="term" value="F:monooxygenase activity"/>
    <property type="evidence" value="ECO:0007669"/>
    <property type="project" value="UniProtKB-KW"/>
</dbReference>
<comment type="pathway">
    <text evidence="2">Cofactor biosynthesis; ubiquinone biosynthesis.</text>
</comment>
<evidence type="ECO:0000313" key="10">
    <source>
        <dbReference type="EMBL" id="RKS84376.1"/>
    </source>
</evidence>
<evidence type="ECO:0000313" key="12">
    <source>
        <dbReference type="Proteomes" id="UP000276029"/>
    </source>
</evidence>
<dbReference type="InterPro" id="IPR010971">
    <property type="entry name" value="UbiH/COQ6"/>
</dbReference>
<evidence type="ECO:0000256" key="3">
    <source>
        <dbReference type="ARBA" id="ARBA00005349"/>
    </source>
</evidence>
<evidence type="ECO:0000256" key="5">
    <source>
        <dbReference type="ARBA" id="ARBA00022827"/>
    </source>
</evidence>
<organism evidence="9 11">
    <name type="scientific">Sphingosinicella microcystinivorans</name>
    <dbReference type="NCBI Taxonomy" id="335406"/>
    <lineage>
        <taxon>Bacteria</taxon>
        <taxon>Pseudomonadati</taxon>
        <taxon>Pseudomonadota</taxon>
        <taxon>Alphaproteobacteria</taxon>
        <taxon>Sphingomonadales</taxon>
        <taxon>Sphingosinicellaceae</taxon>
        <taxon>Sphingosinicella</taxon>
    </lineage>
</organism>
<dbReference type="PROSITE" id="PS01304">
    <property type="entry name" value="UBIH"/>
    <property type="match status" value="1"/>
</dbReference>
<dbReference type="Pfam" id="PF01494">
    <property type="entry name" value="FAD_binding_3"/>
    <property type="match status" value="1"/>
</dbReference>
<evidence type="ECO:0000256" key="1">
    <source>
        <dbReference type="ARBA" id="ARBA00001974"/>
    </source>
</evidence>
<dbReference type="Proteomes" id="UP000275727">
    <property type="component" value="Chromosome"/>
</dbReference>
<feature type="domain" description="FAD-binding" evidence="8">
    <location>
        <begin position="6"/>
        <end position="336"/>
    </location>
</feature>